<evidence type="ECO:0000313" key="11">
    <source>
        <dbReference type="Proteomes" id="UP000187134"/>
    </source>
</evidence>
<dbReference type="Proteomes" id="UP000069697">
    <property type="component" value="Unassembled WGS sequence"/>
</dbReference>
<evidence type="ECO:0000256" key="2">
    <source>
        <dbReference type="ARBA" id="ARBA00007441"/>
    </source>
</evidence>
<sequence>MSIPWSKMAQNTPSSVVRDMLQAAQAPGMISLAGGLPAQTSFPLEAIRVAYEKVFMSGAAALQYAETEGYRPLRAKIAERLESKGIPASPDHMLLTTGSQQSIDLVCRILLDPGDRVLVESPTYLAALQVIHSYQAESHGVACDDHGMLPESLEEQLQLHRPKLVYINPTFSNPTGKVWSRERRQQAVDLCRKYGVLILEDDPYGEIRFNPEQLDVPALAELDAASYEGPSNVVYTSTFSKTVAPGLRTGWILAAPDIVKMAARAKQGADLHSSSIDQRALHALLESFDLDAHIRQISEDYEKRMKTLTTLMAAKAWEGISWNSPQGGMFLWLQLPEGMLASNLFTYGIQEKVCIVPGDSFYAGTPELNRMRINFTHTDPELLPEAVERMDRAIQRWHASLTSDSVVTL</sequence>
<reference evidence="10" key="2">
    <citation type="submission" date="2016-01" db="EMBL/GenBank/DDBJ databases">
        <title>Draft Genome Sequence of Paenibacillus amylolyticus Heshi-A3 that Was Isolated from Fermented Rice Bran with Aging Salted Mackerel, Which Was Named Heshiko as Traditional Fermented Seafood in Japan.</title>
        <authorList>
            <person name="Akuzawa S."/>
            <person name="Nakagawa J."/>
            <person name="Kanekatsu T."/>
            <person name="Kubota E."/>
            <person name="Ohtake R."/>
            <person name="Suzuki T."/>
            <person name="Kanesaki Y."/>
        </authorList>
    </citation>
    <scope>NUCLEOTIDE SEQUENCE [LARGE SCALE GENOMIC DNA]</scope>
    <source>
        <strain evidence="10">Heshi-A3</strain>
    </source>
</reference>
<dbReference type="Pfam" id="PF00155">
    <property type="entry name" value="Aminotran_1_2"/>
    <property type="match status" value="1"/>
</dbReference>
<dbReference type="Gene3D" id="3.40.640.10">
    <property type="entry name" value="Type I PLP-dependent aspartate aminotransferase-like (Major domain)"/>
    <property type="match status" value="1"/>
</dbReference>
<evidence type="ECO:0000313" key="9">
    <source>
        <dbReference type="EMBL" id="OMF13331.1"/>
    </source>
</evidence>
<reference evidence="9 11" key="3">
    <citation type="submission" date="2016-11" db="EMBL/GenBank/DDBJ databases">
        <title>Paenibacillus species isolates.</title>
        <authorList>
            <person name="Beno S.M."/>
        </authorList>
    </citation>
    <scope>NUCLEOTIDE SEQUENCE [LARGE SCALE GENOMIC DNA]</scope>
    <source>
        <strain evidence="9 11">FSL H8-0246</strain>
    </source>
</reference>
<keyword evidence="6" id="KW-0663">Pyridoxal phosphate</keyword>
<dbReference type="CDD" id="cd00609">
    <property type="entry name" value="AAT_like"/>
    <property type="match status" value="1"/>
</dbReference>
<dbReference type="InterPro" id="IPR015422">
    <property type="entry name" value="PyrdxlP-dep_Trfase_small"/>
</dbReference>
<evidence type="ECO:0000256" key="3">
    <source>
        <dbReference type="ARBA" id="ARBA00011738"/>
    </source>
</evidence>
<dbReference type="FunFam" id="3.40.640.10:FF:000053">
    <property type="entry name" value="Aminotransferase, class I"/>
    <property type="match status" value="1"/>
</dbReference>
<dbReference type="OrthoDB" id="9802601at2"/>
<gene>
    <name evidence="9" type="ORF">BK131_15570</name>
    <name evidence="8" type="ORF">PAHA3_3162</name>
</gene>
<evidence type="ECO:0000256" key="5">
    <source>
        <dbReference type="ARBA" id="ARBA00022679"/>
    </source>
</evidence>
<proteinExistence type="inferred from homology"/>
<keyword evidence="5 8" id="KW-0808">Transferase</keyword>
<evidence type="ECO:0000313" key="8">
    <source>
        <dbReference type="EMBL" id="GAS83084.1"/>
    </source>
</evidence>
<dbReference type="PANTHER" id="PTHR42790">
    <property type="entry name" value="AMINOTRANSFERASE"/>
    <property type="match status" value="1"/>
</dbReference>
<name>A0A100VNR0_PAEAM</name>
<dbReference type="Gene3D" id="3.90.1150.10">
    <property type="entry name" value="Aspartate Aminotransferase, domain 1"/>
    <property type="match status" value="1"/>
</dbReference>
<dbReference type="Proteomes" id="UP000187134">
    <property type="component" value="Unassembled WGS sequence"/>
</dbReference>
<evidence type="ECO:0000256" key="1">
    <source>
        <dbReference type="ARBA" id="ARBA00001933"/>
    </source>
</evidence>
<dbReference type="EMBL" id="BCNV01000001">
    <property type="protein sequence ID" value="GAS83084.1"/>
    <property type="molecule type" value="Genomic_DNA"/>
</dbReference>
<comment type="similarity">
    <text evidence="2">Belongs to the class-I pyridoxal-phosphate-dependent aminotransferase family.</text>
</comment>
<feature type="domain" description="Aminotransferase class I/classII large" evidence="7">
    <location>
        <begin position="37"/>
        <end position="389"/>
    </location>
</feature>
<dbReference type="InterPro" id="IPR015424">
    <property type="entry name" value="PyrdxlP-dep_Trfase"/>
</dbReference>
<comment type="cofactor">
    <cofactor evidence="1">
        <name>pyridoxal 5'-phosphate</name>
        <dbReference type="ChEBI" id="CHEBI:597326"/>
    </cofactor>
</comment>
<dbReference type="GO" id="GO:0008483">
    <property type="term" value="F:transaminase activity"/>
    <property type="evidence" value="ECO:0007669"/>
    <property type="project" value="UniProtKB-KW"/>
</dbReference>
<dbReference type="EMBL" id="MRTJ01000005">
    <property type="protein sequence ID" value="OMF13331.1"/>
    <property type="molecule type" value="Genomic_DNA"/>
</dbReference>
<reference evidence="8 10" key="1">
    <citation type="journal article" date="2016" name="Genome Announc.">
        <title>Draft Genome Sequence of Paenibacillus amylolyticus Heshi-A3, Isolated from Fermented Rice Bran in a Japanese Fermented Seafood Dish.</title>
        <authorList>
            <person name="Akuzawa S."/>
            <person name="Nagaoka J."/>
            <person name="Kanekatsu M."/>
            <person name="Kubota E."/>
            <person name="Ohtake R."/>
            <person name="Suzuki T."/>
            <person name="Kanesaki Y."/>
        </authorList>
    </citation>
    <scope>NUCLEOTIDE SEQUENCE [LARGE SCALE GENOMIC DNA]</scope>
    <source>
        <strain evidence="8 10">Heshi-A3</strain>
    </source>
</reference>
<keyword evidence="4 8" id="KW-0032">Aminotransferase</keyword>
<comment type="subunit">
    <text evidence="3">Homodimer.</text>
</comment>
<accession>A0A100VNR0</accession>
<evidence type="ECO:0000256" key="6">
    <source>
        <dbReference type="ARBA" id="ARBA00022898"/>
    </source>
</evidence>
<dbReference type="AlphaFoldDB" id="A0A100VNR0"/>
<evidence type="ECO:0000313" key="10">
    <source>
        <dbReference type="Proteomes" id="UP000069697"/>
    </source>
</evidence>
<dbReference type="InterPro" id="IPR050859">
    <property type="entry name" value="Class-I_PLP-dep_aminotransf"/>
</dbReference>
<dbReference type="RefSeq" id="WP_062835487.1">
    <property type="nucleotide sequence ID" value="NZ_BCNV01000001.1"/>
</dbReference>
<dbReference type="GO" id="GO:1901605">
    <property type="term" value="P:alpha-amino acid metabolic process"/>
    <property type="evidence" value="ECO:0007669"/>
    <property type="project" value="TreeGrafter"/>
</dbReference>
<dbReference type="GO" id="GO:0030170">
    <property type="term" value="F:pyridoxal phosphate binding"/>
    <property type="evidence" value="ECO:0007669"/>
    <property type="project" value="InterPro"/>
</dbReference>
<comment type="caution">
    <text evidence="8">The sequence shown here is derived from an EMBL/GenBank/DDBJ whole genome shotgun (WGS) entry which is preliminary data.</text>
</comment>
<evidence type="ECO:0000259" key="7">
    <source>
        <dbReference type="Pfam" id="PF00155"/>
    </source>
</evidence>
<dbReference type="InterPro" id="IPR015421">
    <property type="entry name" value="PyrdxlP-dep_Trfase_major"/>
</dbReference>
<dbReference type="PANTHER" id="PTHR42790:SF19">
    <property type="entry name" value="KYNURENINE_ALPHA-AMINOADIPATE AMINOTRANSFERASE, MITOCHONDRIAL"/>
    <property type="match status" value="1"/>
</dbReference>
<organism evidence="8 10">
    <name type="scientific">Paenibacillus amylolyticus</name>
    <dbReference type="NCBI Taxonomy" id="1451"/>
    <lineage>
        <taxon>Bacteria</taxon>
        <taxon>Bacillati</taxon>
        <taxon>Bacillota</taxon>
        <taxon>Bacilli</taxon>
        <taxon>Bacillales</taxon>
        <taxon>Paenibacillaceae</taxon>
        <taxon>Paenibacillus</taxon>
    </lineage>
</organism>
<dbReference type="SUPFAM" id="SSF53383">
    <property type="entry name" value="PLP-dependent transferases"/>
    <property type="match status" value="1"/>
</dbReference>
<dbReference type="InterPro" id="IPR004839">
    <property type="entry name" value="Aminotransferase_I/II_large"/>
</dbReference>
<evidence type="ECO:0000256" key="4">
    <source>
        <dbReference type="ARBA" id="ARBA00022576"/>
    </source>
</evidence>
<protein>
    <submittedName>
        <fullName evidence="8">Aminotransferase</fullName>
    </submittedName>
</protein>